<protein>
    <submittedName>
        <fullName evidence="1">Uncharacterized protein</fullName>
    </submittedName>
</protein>
<proteinExistence type="predicted"/>
<evidence type="ECO:0000313" key="2">
    <source>
        <dbReference type="Proteomes" id="UP000266673"/>
    </source>
</evidence>
<reference evidence="1 2" key="1">
    <citation type="submission" date="2018-06" db="EMBL/GenBank/DDBJ databases">
        <title>Comparative genomics reveals the genomic features of Rhizophagus irregularis, R. cerebriforme, R. diaphanum and Gigaspora rosea, and their symbiotic lifestyle signature.</title>
        <authorList>
            <person name="Morin E."/>
            <person name="San Clemente H."/>
            <person name="Chen E.C.H."/>
            <person name="De La Providencia I."/>
            <person name="Hainaut M."/>
            <person name="Kuo A."/>
            <person name="Kohler A."/>
            <person name="Murat C."/>
            <person name="Tang N."/>
            <person name="Roy S."/>
            <person name="Loubradou J."/>
            <person name="Henrissat B."/>
            <person name="Grigoriev I.V."/>
            <person name="Corradi N."/>
            <person name="Roux C."/>
            <person name="Martin F.M."/>
        </authorList>
    </citation>
    <scope>NUCLEOTIDE SEQUENCE [LARGE SCALE GENOMIC DNA]</scope>
    <source>
        <strain evidence="1 2">DAOM 194757</strain>
    </source>
</reference>
<gene>
    <name evidence="1" type="ORF">C2G38_2208911</name>
</gene>
<sequence>MPLGLYSRFSYLMIMVYPGYDNLFIKETIPPINANVSSSMTTLNITLITNAILSTGNITIYKVSDNSVRQRVSTTMNEFCKLDDTFYIIIKVINSTFNKYDEVVMGSLRLTVDTSKTFLAYMINETKRNDLEIFSDLNTIIVYKNITIFSSVVTNYLDKSYGFKTPKIFFSDIYAKVNYCKAYVTANGLSKKAIQIGLDAGSSTIQELEDLVNSFITKYALKKGKKLVNEKNIEQQENENKDISNSSSSDENFVVVENPIVYFRKNVLRKKRFKEPYEVKSNKSK</sequence>
<dbReference type="Proteomes" id="UP000266673">
    <property type="component" value="Unassembled WGS sequence"/>
</dbReference>
<dbReference type="OrthoDB" id="2478968at2759"/>
<accession>A0A397UL06</accession>
<comment type="caution">
    <text evidence="1">The sequence shown here is derived from an EMBL/GenBank/DDBJ whole genome shotgun (WGS) entry which is preliminary data.</text>
</comment>
<dbReference type="EMBL" id="QKWP01001374">
    <property type="protein sequence ID" value="RIB09449.1"/>
    <property type="molecule type" value="Genomic_DNA"/>
</dbReference>
<organism evidence="1 2">
    <name type="scientific">Gigaspora rosea</name>
    <dbReference type="NCBI Taxonomy" id="44941"/>
    <lineage>
        <taxon>Eukaryota</taxon>
        <taxon>Fungi</taxon>
        <taxon>Fungi incertae sedis</taxon>
        <taxon>Mucoromycota</taxon>
        <taxon>Glomeromycotina</taxon>
        <taxon>Glomeromycetes</taxon>
        <taxon>Diversisporales</taxon>
        <taxon>Gigasporaceae</taxon>
        <taxon>Gigaspora</taxon>
    </lineage>
</organism>
<evidence type="ECO:0000313" key="1">
    <source>
        <dbReference type="EMBL" id="RIB09449.1"/>
    </source>
</evidence>
<dbReference type="AlphaFoldDB" id="A0A397UL06"/>
<name>A0A397UL06_9GLOM</name>
<keyword evidence="2" id="KW-1185">Reference proteome</keyword>